<proteinExistence type="inferred from homology"/>
<keyword evidence="8 10" id="KW-0067">ATP-binding</keyword>
<keyword evidence="5 10" id="KW-0545">Nucleotide biosynthesis</keyword>
<comment type="caution">
    <text evidence="13">The sequence shown here is derived from an EMBL/GenBank/DDBJ whole genome shotgun (WGS) entry which is preliminary data.</text>
</comment>
<dbReference type="RefSeq" id="WP_307635374.1">
    <property type="nucleotide sequence ID" value="NZ_JAUSQL010000001.1"/>
</dbReference>
<evidence type="ECO:0000256" key="11">
    <source>
        <dbReference type="SAM" id="MobiDB-lite"/>
    </source>
</evidence>
<reference evidence="13 14" key="1">
    <citation type="submission" date="2023-07" db="EMBL/GenBank/DDBJ databases">
        <title>Sequencing the genomes of 1000 actinobacteria strains.</title>
        <authorList>
            <person name="Klenk H.-P."/>
        </authorList>
    </citation>
    <scope>NUCLEOTIDE SEQUENCE [LARGE SCALE GENOMIC DNA]</scope>
    <source>
        <strain evidence="13 14">DSM 19515</strain>
    </source>
</reference>
<evidence type="ECO:0000256" key="5">
    <source>
        <dbReference type="ARBA" id="ARBA00022727"/>
    </source>
</evidence>
<dbReference type="InterPro" id="IPR039430">
    <property type="entry name" value="Thymidylate_kin-like_dom"/>
</dbReference>
<keyword evidence="6 10" id="KW-0547">Nucleotide-binding</keyword>
<feature type="region of interest" description="Disordered" evidence="11">
    <location>
        <begin position="209"/>
        <end position="242"/>
    </location>
</feature>
<dbReference type="PROSITE" id="PS01331">
    <property type="entry name" value="THYMIDYLATE_KINASE"/>
    <property type="match status" value="1"/>
</dbReference>
<evidence type="ECO:0000256" key="3">
    <source>
        <dbReference type="ARBA" id="ARBA00017144"/>
    </source>
</evidence>
<dbReference type="GO" id="GO:0004798">
    <property type="term" value="F:dTMP kinase activity"/>
    <property type="evidence" value="ECO:0007669"/>
    <property type="project" value="UniProtKB-EC"/>
</dbReference>
<evidence type="ECO:0000256" key="4">
    <source>
        <dbReference type="ARBA" id="ARBA00022679"/>
    </source>
</evidence>
<gene>
    <name evidence="10" type="primary">tmk</name>
    <name evidence="13" type="ORF">J2S45_002095</name>
</gene>
<evidence type="ECO:0000256" key="6">
    <source>
        <dbReference type="ARBA" id="ARBA00022741"/>
    </source>
</evidence>
<evidence type="ECO:0000256" key="9">
    <source>
        <dbReference type="ARBA" id="ARBA00048743"/>
    </source>
</evidence>
<evidence type="ECO:0000313" key="14">
    <source>
        <dbReference type="Proteomes" id="UP001230145"/>
    </source>
</evidence>
<feature type="compositionally biased region" description="Low complexity" evidence="11">
    <location>
        <begin position="226"/>
        <end position="235"/>
    </location>
</feature>
<evidence type="ECO:0000256" key="8">
    <source>
        <dbReference type="ARBA" id="ARBA00022840"/>
    </source>
</evidence>
<dbReference type="InterPro" id="IPR018094">
    <property type="entry name" value="Thymidylate_kinase"/>
</dbReference>
<protein>
    <recommendedName>
        <fullName evidence="3 10">Thymidylate kinase</fullName>
        <ecNumber evidence="2 10">2.7.4.9</ecNumber>
    </recommendedName>
    <alternativeName>
        <fullName evidence="10">dTMP kinase</fullName>
    </alternativeName>
</protein>
<evidence type="ECO:0000256" key="10">
    <source>
        <dbReference type="HAMAP-Rule" id="MF_00165"/>
    </source>
</evidence>
<evidence type="ECO:0000313" key="13">
    <source>
        <dbReference type="EMBL" id="MDP9833416.1"/>
    </source>
</evidence>
<comment type="function">
    <text evidence="10">Phosphorylation of dTMP to form dTDP in both de novo and salvage pathways of dTTP synthesis.</text>
</comment>
<keyword evidence="14" id="KW-1185">Reference proteome</keyword>
<dbReference type="CDD" id="cd01672">
    <property type="entry name" value="TMPK"/>
    <property type="match status" value="1"/>
</dbReference>
<dbReference type="Pfam" id="PF02223">
    <property type="entry name" value="Thymidylate_kin"/>
    <property type="match status" value="1"/>
</dbReference>
<dbReference type="PANTHER" id="PTHR10344">
    <property type="entry name" value="THYMIDYLATE KINASE"/>
    <property type="match status" value="1"/>
</dbReference>
<dbReference type="HAMAP" id="MF_00165">
    <property type="entry name" value="Thymidylate_kinase"/>
    <property type="match status" value="1"/>
</dbReference>
<dbReference type="EMBL" id="JAUSQL010000001">
    <property type="protein sequence ID" value="MDP9833416.1"/>
    <property type="molecule type" value="Genomic_DNA"/>
</dbReference>
<dbReference type="Gene3D" id="3.40.50.300">
    <property type="entry name" value="P-loop containing nucleotide triphosphate hydrolases"/>
    <property type="match status" value="1"/>
</dbReference>
<feature type="domain" description="Thymidylate kinase-like" evidence="12">
    <location>
        <begin position="7"/>
        <end position="195"/>
    </location>
</feature>
<comment type="similarity">
    <text evidence="1 10">Belongs to the thymidylate kinase family.</text>
</comment>
<evidence type="ECO:0000256" key="1">
    <source>
        <dbReference type="ARBA" id="ARBA00009776"/>
    </source>
</evidence>
<evidence type="ECO:0000256" key="7">
    <source>
        <dbReference type="ARBA" id="ARBA00022777"/>
    </source>
</evidence>
<dbReference type="InterPro" id="IPR027417">
    <property type="entry name" value="P-loop_NTPase"/>
</dbReference>
<dbReference type="SUPFAM" id="SSF52540">
    <property type="entry name" value="P-loop containing nucleoside triphosphate hydrolases"/>
    <property type="match status" value="1"/>
</dbReference>
<dbReference type="PANTHER" id="PTHR10344:SF4">
    <property type="entry name" value="UMP-CMP KINASE 2, MITOCHONDRIAL"/>
    <property type="match status" value="1"/>
</dbReference>
<sequence length="242" mass="25761">MGLFISFEGGDGSGKSTQARALAGWLEETGHDVVVTREPGGTPMGGAIRDLLLHGEDMGPRAEALLYAADRSHHVQSKVRPALERGAVVVTDRYLDSSVAYQGAARELGTEEVRELSLWAVDGLLPDITFLLDLPTADAAGRAAIRSEALDRLERAGREFHDAVRAQYRILAAREPQRFYVLDARRSVEDLAEEIREVVVGMLEERRAPGGFASGKGTPGEADVSGTPGEADAPGAPGGECA</sequence>
<keyword evidence="4 10" id="KW-0808">Transferase</keyword>
<name>A0ABT9PLS2_9ACTO</name>
<evidence type="ECO:0000256" key="2">
    <source>
        <dbReference type="ARBA" id="ARBA00012980"/>
    </source>
</evidence>
<keyword evidence="7 10" id="KW-0418">Kinase</keyword>
<feature type="binding site" evidence="10">
    <location>
        <begin position="9"/>
        <end position="16"/>
    </location>
    <ligand>
        <name>ATP</name>
        <dbReference type="ChEBI" id="CHEBI:30616"/>
    </ligand>
</feature>
<dbReference type="EC" id="2.7.4.9" evidence="2 10"/>
<organism evidence="13 14">
    <name type="scientific">Trueperella abortisuis</name>
    <dbReference type="NCBI Taxonomy" id="445930"/>
    <lineage>
        <taxon>Bacteria</taxon>
        <taxon>Bacillati</taxon>
        <taxon>Actinomycetota</taxon>
        <taxon>Actinomycetes</taxon>
        <taxon>Actinomycetales</taxon>
        <taxon>Actinomycetaceae</taxon>
        <taxon>Trueperella</taxon>
    </lineage>
</organism>
<evidence type="ECO:0000259" key="12">
    <source>
        <dbReference type="Pfam" id="PF02223"/>
    </source>
</evidence>
<dbReference type="NCBIfam" id="TIGR00041">
    <property type="entry name" value="DTMP_kinase"/>
    <property type="match status" value="1"/>
</dbReference>
<dbReference type="InterPro" id="IPR018095">
    <property type="entry name" value="Thymidylate_kin_CS"/>
</dbReference>
<accession>A0ABT9PLS2</accession>
<dbReference type="Proteomes" id="UP001230145">
    <property type="component" value="Unassembled WGS sequence"/>
</dbReference>
<comment type="catalytic activity">
    <reaction evidence="9 10">
        <text>dTMP + ATP = dTDP + ADP</text>
        <dbReference type="Rhea" id="RHEA:13517"/>
        <dbReference type="ChEBI" id="CHEBI:30616"/>
        <dbReference type="ChEBI" id="CHEBI:58369"/>
        <dbReference type="ChEBI" id="CHEBI:63528"/>
        <dbReference type="ChEBI" id="CHEBI:456216"/>
        <dbReference type="EC" id="2.7.4.9"/>
    </reaction>
</comment>